<evidence type="ECO:0000259" key="3">
    <source>
        <dbReference type="PROSITE" id="PS50887"/>
    </source>
</evidence>
<dbReference type="OrthoDB" id="70510at2"/>
<dbReference type="SUPFAM" id="SSF55073">
    <property type="entry name" value="Nucleotide cyclase"/>
    <property type="match status" value="1"/>
</dbReference>
<organism evidence="4 5">
    <name type="scientific">Photobacterium aquae</name>
    <dbReference type="NCBI Taxonomy" id="1195763"/>
    <lineage>
        <taxon>Bacteria</taxon>
        <taxon>Pseudomonadati</taxon>
        <taxon>Pseudomonadota</taxon>
        <taxon>Gammaproteobacteria</taxon>
        <taxon>Vibrionales</taxon>
        <taxon>Vibrionaceae</taxon>
        <taxon>Photobacterium</taxon>
    </lineage>
</organism>
<sequence>MNKAIATLWAAGSVLLLLILILNGQWFVSKLEFALVYLCVLLVLTVMIVTTPTFQRQKITLIGMGLILIEKIYRAASELFFTEEWLNSLPSSIPVILEDGLVLIGIACMALGTIKTINTYENNQNTDDLTSVFNRKMLAKIPLYQFDLIFFDLDDFKQLNDQHGHKFGDSALILFSQSLKQQLQPDELLIRYGGDEFIAILNPQRASEFLGTIADTLTALDISYSYGVSSDMSRNHLKQAIHQADQKLYQMKTRKHHTASTSAINL</sequence>
<proteinExistence type="predicted"/>
<keyword evidence="5" id="KW-1185">Reference proteome</keyword>
<dbReference type="RefSeq" id="WP_047876828.1">
    <property type="nucleotide sequence ID" value="NZ_LDOT01000001.1"/>
</dbReference>
<protein>
    <recommendedName>
        <fullName evidence="1">diguanylate cyclase</fullName>
        <ecNumber evidence="1">2.7.7.65</ecNumber>
    </recommendedName>
</protein>
<dbReference type="InterPro" id="IPR050469">
    <property type="entry name" value="Diguanylate_Cyclase"/>
</dbReference>
<dbReference type="GO" id="GO:0043709">
    <property type="term" value="P:cell adhesion involved in single-species biofilm formation"/>
    <property type="evidence" value="ECO:0007669"/>
    <property type="project" value="TreeGrafter"/>
</dbReference>
<dbReference type="GO" id="GO:0052621">
    <property type="term" value="F:diguanylate cyclase activity"/>
    <property type="evidence" value="ECO:0007669"/>
    <property type="project" value="UniProtKB-EC"/>
</dbReference>
<dbReference type="InterPro" id="IPR029787">
    <property type="entry name" value="Nucleotide_cyclase"/>
</dbReference>
<dbReference type="STRING" id="1195763.ABT56_00130"/>
<gene>
    <name evidence="4" type="ORF">ABT56_00130</name>
</gene>
<dbReference type="EMBL" id="LDOT01000001">
    <property type="protein sequence ID" value="KLV09540.1"/>
    <property type="molecule type" value="Genomic_DNA"/>
</dbReference>
<keyword evidence="2" id="KW-0812">Transmembrane</keyword>
<evidence type="ECO:0000256" key="1">
    <source>
        <dbReference type="ARBA" id="ARBA00012528"/>
    </source>
</evidence>
<feature type="domain" description="GGDEF" evidence="3">
    <location>
        <begin position="144"/>
        <end position="266"/>
    </location>
</feature>
<dbReference type="AlphaFoldDB" id="A0A0J1HD22"/>
<dbReference type="PANTHER" id="PTHR45138:SF6">
    <property type="entry name" value="DIGUANYLATE CYCLASE DGCN"/>
    <property type="match status" value="1"/>
</dbReference>
<keyword evidence="2" id="KW-0472">Membrane</keyword>
<dbReference type="PANTHER" id="PTHR45138">
    <property type="entry name" value="REGULATORY COMPONENTS OF SENSORY TRANSDUCTION SYSTEM"/>
    <property type="match status" value="1"/>
</dbReference>
<comment type="caution">
    <text evidence="4">The sequence shown here is derived from an EMBL/GenBank/DDBJ whole genome shotgun (WGS) entry which is preliminary data.</text>
</comment>
<dbReference type="CDD" id="cd01949">
    <property type="entry name" value="GGDEF"/>
    <property type="match status" value="1"/>
</dbReference>
<dbReference type="PROSITE" id="PS50887">
    <property type="entry name" value="GGDEF"/>
    <property type="match status" value="1"/>
</dbReference>
<evidence type="ECO:0000256" key="2">
    <source>
        <dbReference type="SAM" id="Phobius"/>
    </source>
</evidence>
<dbReference type="Gene3D" id="3.30.70.270">
    <property type="match status" value="1"/>
</dbReference>
<accession>A0A0J1HD22</accession>
<keyword evidence="2" id="KW-1133">Transmembrane helix</keyword>
<dbReference type="InterPro" id="IPR043128">
    <property type="entry name" value="Rev_trsase/Diguanyl_cyclase"/>
</dbReference>
<dbReference type="Pfam" id="PF00990">
    <property type="entry name" value="GGDEF"/>
    <property type="match status" value="1"/>
</dbReference>
<dbReference type="NCBIfam" id="TIGR00254">
    <property type="entry name" value="GGDEF"/>
    <property type="match status" value="1"/>
</dbReference>
<dbReference type="EC" id="2.7.7.65" evidence="1"/>
<dbReference type="SMART" id="SM00267">
    <property type="entry name" value="GGDEF"/>
    <property type="match status" value="1"/>
</dbReference>
<name>A0A0J1HD22_9GAMM</name>
<dbReference type="InterPro" id="IPR000160">
    <property type="entry name" value="GGDEF_dom"/>
</dbReference>
<dbReference type="PATRIC" id="fig|1195763.3.peg.27"/>
<dbReference type="GO" id="GO:0005886">
    <property type="term" value="C:plasma membrane"/>
    <property type="evidence" value="ECO:0007669"/>
    <property type="project" value="TreeGrafter"/>
</dbReference>
<dbReference type="Proteomes" id="UP000036097">
    <property type="component" value="Unassembled WGS sequence"/>
</dbReference>
<feature type="transmembrane region" description="Helical" evidence="2">
    <location>
        <begin position="34"/>
        <end position="54"/>
    </location>
</feature>
<reference evidence="4 5" key="1">
    <citation type="submission" date="2015-05" db="EMBL/GenBank/DDBJ databases">
        <title>Photobacterium galathea sp. nov.</title>
        <authorList>
            <person name="Machado H."/>
            <person name="Gram L."/>
        </authorList>
    </citation>
    <scope>NUCLEOTIDE SEQUENCE [LARGE SCALE GENOMIC DNA]</scope>
    <source>
        <strain evidence="4 5">CGMCC 1.12159</strain>
    </source>
</reference>
<dbReference type="GO" id="GO:1902201">
    <property type="term" value="P:negative regulation of bacterial-type flagellum-dependent cell motility"/>
    <property type="evidence" value="ECO:0007669"/>
    <property type="project" value="TreeGrafter"/>
</dbReference>
<evidence type="ECO:0000313" key="4">
    <source>
        <dbReference type="EMBL" id="KLV09540.1"/>
    </source>
</evidence>
<evidence type="ECO:0000313" key="5">
    <source>
        <dbReference type="Proteomes" id="UP000036097"/>
    </source>
</evidence>